<evidence type="ECO:0000313" key="8">
    <source>
        <dbReference type="EMBL" id="KAH9366109.1"/>
    </source>
</evidence>
<keyword evidence="9" id="KW-1185">Reference proteome</keyword>
<dbReference type="Pfam" id="PF00134">
    <property type="entry name" value="Cyclin_N"/>
    <property type="match status" value="1"/>
</dbReference>
<dbReference type="Proteomes" id="UP000821853">
    <property type="component" value="Chromosome 2"/>
</dbReference>
<comment type="similarity">
    <text evidence="4">Belongs to the cyclin family.</text>
</comment>
<feature type="domain" description="Cyclin-like" evidence="6">
    <location>
        <begin position="436"/>
        <end position="520"/>
    </location>
</feature>
<sequence length="643" mass="72398">MAGRDAGERFFDDDENHRTPNRIPEQSEKAEGFAQDSVPNRKALRDPQFNTAPHPSPRRDWRKRETAPASRSLGLPESFENSFSQSDHDELEESSNDAPTGNAKTNAHDRTGPASTQYATCKGDDASIISTEGPENGTPAAPVHSLPEFQKAEGEPSCVLNVAIRTFDMMSYPGIREKEMSELYWQDVYNHLRNREQELLPDPLEKLRHSSTLTMAGRDADERLLDDDETQRTPNRIPEQPEKAEGFAQDAGPNRKALRDPQFNTAPHPSPRRDWRKRETAPASRWFGLPESFENSFSLSDHDELEESSNDAPTGNAKTNAHDRTGPASTQYATCKGDDASIISTEGPENGTPAAPVHSLPEFQKAEGEPSCVLNVAIRTFDMMSYPGIREKEMSELYWQDVYNHLRNREQELLPDPLYMHRQPHTASYWRSDLVDWLVTLAEECSLYDEKLFLAVSYIDRFLSLMSVQRNCLQLLGTAAVFTGSKFEDGDQPRCSDLLCASGNIYTKYDMLGMEREMLNVLIYRICAPTVYYLLRRFMEVNKAPAGLRLLVQYFCELALLDDDPYLQFPPSVIAGAAVCLVNPTFGRQPWGRETAEYSVYEVAHFQEGLPCIHTSASNAPSRSQKSAKNKSRTANYLYVAGL</sequence>
<dbReference type="Gene3D" id="1.10.472.10">
    <property type="entry name" value="Cyclin-like"/>
    <property type="match status" value="2"/>
</dbReference>
<dbReference type="VEuPathDB" id="VectorBase:HLOH_061115"/>
<evidence type="ECO:0000256" key="1">
    <source>
        <dbReference type="ARBA" id="ARBA00022618"/>
    </source>
</evidence>
<organism evidence="8 9">
    <name type="scientific">Haemaphysalis longicornis</name>
    <name type="common">Bush tick</name>
    <dbReference type="NCBI Taxonomy" id="44386"/>
    <lineage>
        <taxon>Eukaryota</taxon>
        <taxon>Metazoa</taxon>
        <taxon>Ecdysozoa</taxon>
        <taxon>Arthropoda</taxon>
        <taxon>Chelicerata</taxon>
        <taxon>Arachnida</taxon>
        <taxon>Acari</taxon>
        <taxon>Parasitiformes</taxon>
        <taxon>Ixodida</taxon>
        <taxon>Ixodoidea</taxon>
        <taxon>Ixodidae</taxon>
        <taxon>Haemaphysalinae</taxon>
        <taxon>Haemaphysalis</taxon>
    </lineage>
</organism>
<name>A0A9J6FSH7_HAELO</name>
<dbReference type="OrthoDB" id="6437110at2759"/>
<feature type="region of interest" description="Disordered" evidence="5">
    <location>
        <begin position="298"/>
        <end position="331"/>
    </location>
</feature>
<proteinExistence type="inferred from homology"/>
<dbReference type="PROSITE" id="PS00292">
    <property type="entry name" value="CYCLINS"/>
    <property type="match status" value="1"/>
</dbReference>
<evidence type="ECO:0000313" key="9">
    <source>
        <dbReference type="Proteomes" id="UP000821853"/>
    </source>
</evidence>
<evidence type="ECO:0000256" key="4">
    <source>
        <dbReference type="RuleBase" id="RU000383"/>
    </source>
</evidence>
<evidence type="ECO:0000256" key="3">
    <source>
        <dbReference type="ARBA" id="ARBA00023306"/>
    </source>
</evidence>
<dbReference type="GO" id="GO:0051301">
    <property type="term" value="P:cell division"/>
    <property type="evidence" value="ECO:0007669"/>
    <property type="project" value="UniProtKB-KW"/>
</dbReference>
<protein>
    <submittedName>
        <fullName evidence="8">Uncharacterized protein</fullName>
    </submittedName>
</protein>
<dbReference type="InterPro" id="IPR048258">
    <property type="entry name" value="Cyclins_cyclin-box"/>
</dbReference>
<comment type="caution">
    <text evidence="8">The sequence shown here is derived from an EMBL/GenBank/DDBJ whole genome shotgun (WGS) entry which is preliminary data.</text>
</comment>
<dbReference type="AlphaFoldDB" id="A0A9J6FSH7"/>
<evidence type="ECO:0000256" key="5">
    <source>
        <dbReference type="SAM" id="MobiDB-lite"/>
    </source>
</evidence>
<dbReference type="Pfam" id="PF02984">
    <property type="entry name" value="Cyclin_C"/>
    <property type="match status" value="1"/>
</dbReference>
<dbReference type="InterPro" id="IPR004367">
    <property type="entry name" value="Cyclin_C-dom"/>
</dbReference>
<feature type="region of interest" description="Disordered" evidence="5">
    <location>
        <begin position="211"/>
        <end position="279"/>
    </location>
</feature>
<dbReference type="SMART" id="SM00385">
    <property type="entry name" value="CYCLIN"/>
    <property type="match status" value="2"/>
</dbReference>
<evidence type="ECO:0000256" key="2">
    <source>
        <dbReference type="ARBA" id="ARBA00023127"/>
    </source>
</evidence>
<feature type="compositionally biased region" description="Basic and acidic residues" evidence="5">
    <location>
        <begin position="57"/>
        <end position="66"/>
    </location>
</feature>
<dbReference type="SMART" id="SM01332">
    <property type="entry name" value="Cyclin_C"/>
    <property type="match status" value="1"/>
</dbReference>
<gene>
    <name evidence="8" type="ORF">HPB48_021699</name>
</gene>
<dbReference type="InterPro" id="IPR036915">
    <property type="entry name" value="Cyclin-like_sf"/>
</dbReference>
<dbReference type="InterPro" id="IPR039361">
    <property type="entry name" value="Cyclin"/>
</dbReference>
<accession>A0A9J6FSH7</accession>
<dbReference type="FunFam" id="1.10.472.10:FF:000001">
    <property type="entry name" value="G2/mitotic-specific cyclin"/>
    <property type="match status" value="1"/>
</dbReference>
<dbReference type="EMBL" id="JABSTR010000004">
    <property type="protein sequence ID" value="KAH9366109.1"/>
    <property type="molecule type" value="Genomic_DNA"/>
</dbReference>
<keyword evidence="1" id="KW-0132">Cell division</keyword>
<keyword evidence="3" id="KW-0131">Cell cycle</keyword>
<evidence type="ECO:0000259" key="7">
    <source>
        <dbReference type="SMART" id="SM01332"/>
    </source>
</evidence>
<feature type="domain" description="Cyclin C-terminal" evidence="7">
    <location>
        <begin position="529"/>
        <end position="643"/>
    </location>
</feature>
<dbReference type="InterPro" id="IPR006671">
    <property type="entry name" value="Cyclin_N"/>
</dbReference>
<dbReference type="PANTHER" id="PTHR10177">
    <property type="entry name" value="CYCLINS"/>
    <property type="match status" value="1"/>
</dbReference>
<feature type="compositionally biased region" description="Polar residues" evidence="5">
    <location>
        <begin position="96"/>
        <end position="105"/>
    </location>
</feature>
<dbReference type="SUPFAM" id="SSF47954">
    <property type="entry name" value="Cyclin-like"/>
    <property type="match status" value="2"/>
</dbReference>
<feature type="compositionally biased region" description="Basic and acidic residues" evidence="5">
    <location>
        <begin position="1"/>
        <end position="18"/>
    </location>
</feature>
<keyword evidence="2 4" id="KW-0195">Cyclin</keyword>
<reference evidence="8 9" key="1">
    <citation type="journal article" date="2020" name="Cell">
        <title>Large-Scale Comparative Analyses of Tick Genomes Elucidate Their Genetic Diversity and Vector Capacities.</title>
        <authorList>
            <consortium name="Tick Genome and Microbiome Consortium (TIGMIC)"/>
            <person name="Jia N."/>
            <person name="Wang J."/>
            <person name="Shi W."/>
            <person name="Du L."/>
            <person name="Sun Y."/>
            <person name="Zhan W."/>
            <person name="Jiang J.F."/>
            <person name="Wang Q."/>
            <person name="Zhang B."/>
            <person name="Ji P."/>
            <person name="Bell-Sakyi L."/>
            <person name="Cui X.M."/>
            <person name="Yuan T.T."/>
            <person name="Jiang B.G."/>
            <person name="Yang W.F."/>
            <person name="Lam T.T."/>
            <person name="Chang Q.C."/>
            <person name="Ding S.J."/>
            <person name="Wang X.J."/>
            <person name="Zhu J.G."/>
            <person name="Ruan X.D."/>
            <person name="Zhao L."/>
            <person name="Wei J.T."/>
            <person name="Ye R.Z."/>
            <person name="Que T.C."/>
            <person name="Du C.H."/>
            <person name="Zhou Y.H."/>
            <person name="Cheng J.X."/>
            <person name="Dai P.F."/>
            <person name="Guo W.B."/>
            <person name="Han X.H."/>
            <person name="Huang E.J."/>
            <person name="Li L.F."/>
            <person name="Wei W."/>
            <person name="Gao Y.C."/>
            <person name="Liu J.Z."/>
            <person name="Shao H.Z."/>
            <person name="Wang X."/>
            <person name="Wang C.C."/>
            <person name="Yang T.C."/>
            <person name="Huo Q.B."/>
            <person name="Li W."/>
            <person name="Chen H.Y."/>
            <person name="Chen S.E."/>
            <person name="Zhou L.G."/>
            <person name="Ni X.B."/>
            <person name="Tian J.H."/>
            <person name="Sheng Y."/>
            <person name="Liu T."/>
            <person name="Pan Y.S."/>
            <person name="Xia L.Y."/>
            <person name="Li J."/>
            <person name="Zhao F."/>
            <person name="Cao W.C."/>
        </authorList>
    </citation>
    <scope>NUCLEOTIDE SEQUENCE [LARGE SCALE GENOMIC DNA]</scope>
    <source>
        <strain evidence="8">HaeL-2018</strain>
    </source>
</reference>
<evidence type="ECO:0000259" key="6">
    <source>
        <dbReference type="SMART" id="SM00385"/>
    </source>
</evidence>
<dbReference type="GO" id="GO:0000278">
    <property type="term" value="P:mitotic cell cycle"/>
    <property type="evidence" value="ECO:0007669"/>
    <property type="project" value="UniProtKB-ARBA"/>
</dbReference>
<feature type="domain" description="Cyclin-like" evidence="6">
    <location>
        <begin position="533"/>
        <end position="615"/>
    </location>
</feature>
<dbReference type="InterPro" id="IPR013763">
    <property type="entry name" value="Cyclin-like_dom"/>
</dbReference>
<feature type="region of interest" description="Disordered" evidence="5">
    <location>
        <begin position="1"/>
        <end position="120"/>
    </location>
</feature>